<dbReference type="RefSeq" id="WP_207144580.1">
    <property type="nucleotide sequence ID" value="NZ_JAGYXE010000017.1"/>
</dbReference>
<evidence type="ECO:0000313" key="6">
    <source>
        <dbReference type="Proteomes" id="UP001262817"/>
    </source>
</evidence>
<dbReference type="AlphaFoldDB" id="A0AAJ2IW05"/>
<dbReference type="PANTHER" id="PTHR40661:SF3">
    <property type="entry name" value="FELS-1 PROPHAGE TRANSCRIPTIONAL REGULATOR"/>
    <property type="match status" value="1"/>
</dbReference>
<dbReference type="Pfam" id="PF01381">
    <property type="entry name" value="HTH_3"/>
    <property type="match status" value="1"/>
</dbReference>
<dbReference type="PROSITE" id="PS50943">
    <property type="entry name" value="HTH_CROC1"/>
    <property type="match status" value="1"/>
</dbReference>
<comment type="caution">
    <text evidence="5">The sequence shown here is derived from an EMBL/GenBank/DDBJ whole genome shotgun (WGS) entry which is preliminary data.</text>
</comment>
<dbReference type="EMBL" id="JARPXR010000011">
    <property type="protein sequence ID" value="MDT2584344.1"/>
    <property type="molecule type" value="Genomic_DNA"/>
</dbReference>
<dbReference type="InterPro" id="IPR036286">
    <property type="entry name" value="LexA/Signal_pep-like_sf"/>
</dbReference>
<dbReference type="Proteomes" id="UP001262817">
    <property type="component" value="Unassembled WGS sequence"/>
</dbReference>
<proteinExistence type="predicted"/>
<dbReference type="Gene3D" id="1.10.260.40">
    <property type="entry name" value="lambda repressor-like DNA-binding domains"/>
    <property type="match status" value="1"/>
</dbReference>
<feature type="domain" description="HTH cro/C1-type" evidence="4">
    <location>
        <begin position="7"/>
        <end position="61"/>
    </location>
</feature>
<dbReference type="Pfam" id="PF00717">
    <property type="entry name" value="Peptidase_S24"/>
    <property type="match status" value="1"/>
</dbReference>
<accession>A0AAJ2IW05</accession>
<dbReference type="InterPro" id="IPR001387">
    <property type="entry name" value="Cro/C1-type_HTH"/>
</dbReference>
<evidence type="ECO:0000256" key="3">
    <source>
        <dbReference type="ARBA" id="ARBA00023163"/>
    </source>
</evidence>
<dbReference type="SUPFAM" id="SSF51306">
    <property type="entry name" value="LexA/Signal peptidase"/>
    <property type="match status" value="1"/>
</dbReference>
<protein>
    <submittedName>
        <fullName evidence="5">Helix-turn-helix domain-containing protein</fullName>
    </submittedName>
</protein>
<keyword evidence="3" id="KW-0804">Transcription</keyword>
<gene>
    <name evidence="5" type="ORF">P7D17_09555</name>
</gene>
<dbReference type="CDD" id="cd00093">
    <property type="entry name" value="HTH_XRE"/>
    <property type="match status" value="1"/>
</dbReference>
<dbReference type="InterPro" id="IPR039418">
    <property type="entry name" value="LexA-like"/>
</dbReference>
<dbReference type="InterPro" id="IPR015927">
    <property type="entry name" value="Peptidase_S24_S26A/B/C"/>
</dbReference>
<dbReference type="Gene3D" id="2.10.109.10">
    <property type="entry name" value="Umud Fragment, subunit A"/>
    <property type="match status" value="1"/>
</dbReference>
<evidence type="ECO:0000256" key="2">
    <source>
        <dbReference type="ARBA" id="ARBA00023125"/>
    </source>
</evidence>
<dbReference type="SMART" id="SM00530">
    <property type="entry name" value="HTH_XRE"/>
    <property type="match status" value="1"/>
</dbReference>
<keyword evidence="1" id="KW-0805">Transcription regulation</keyword>
<sequence>MKFSERLKKARKNKGYTQEQLAKIIGVSKQAYRLYEQNGTTPREKVLEKICETLEVDSDYLFNTEILPFYQKLSEPRQSETINFAKEKLIEQEKENNVIPLHRLLVPYEVEEEQALSAGLGEGYTDYSNKEILYWDKEVSYDRAIRIKGESMEPDFHYGEVALIKYQECIDYPGQVCAVDDTERGKAYIKCVTSLEEGLLLQSINDLEDKEGNRLFPDIFIPFEDNPRIIGVVKEHFLPIEI</sequence>
<dbReference type="CDD" id="cd06529">
    <property type="entry name" value="S24_LexA-like"/>
    <property type="match status" value="1"/>
</dbReference>
<dbReference type="PANTHER" id="PTHR40661">
    <property type="match status" value="1"/>
</dbReference>
<evidence type="ECO:0000313" key="5">
    <source>
        <dbReference type="EMBL" id="MDT2584344.1"/>
    </source>
</evidence>
<organism evidence="5 6">
    <name type="scientific">Lactococcus petauri</name>
    <dbReference type="NCBI Taxonomy" id="1940789"/>
    <lineage>
        <taxon>Bacteria</taxon>
        <taxon>Bacillati</taxon>
        <taxon>Bacillota</taxon>
        <taxon>Bacilli</taxon>
        <taxon>Lactobacillales</taxon>
        <taxon>Streptococcaceae</taxon>
        <taxon>Lactococcus</taxon>
    </lineage>
</organism>
<evidence type="ECO:0000256" key="1">
    <source>
        <dbReference type="ARBA" id="ARBA00023015"/>
    </source>
</evidence>
<dbReference type="SUPFAM" id="SSF47413">
    <property type="entry name" value="lambda repressor-like DNA-binding domains"/>
    <property type="match status" value="1"/>
</dbReference>
<reference evidence="5" key="1">
    <citation type="submission" date="2023-03" db="EMBL/GenBank/DDBJ databases">
        <authorList>
            <person name="Shen W."/>
            <person name="Cai J."/>
        </authorList>
    </citation>
    <scope>NUCLEOTIDE SEQUENCE</scope>
    <source>
        <strain evidence="5">P86-2</strain>
    </source>
</reference>
<evidence type="ECO:0000259" key="4">
    <source>
        <dbReference type="PROSITE" id="PS50943"/>
    </source>
</evidence>
<dbReference type="GO" id="GO:0003677">
    <property type="term" value="F:DNA binding"/>
    <property type="evidence" value="ECO:0007669"/>
    <property type="project" value="UniProtKB-KW"/>
</dbReference>
<dbReference type="InterPro" id="IPR010982">
    <property type="entry name" value="Lambda_DNA-bd_dom_sf"/>
</dbReference>
<keyword evidence="2" id="KW-0238">DNA-binding</keyword>
<name>A0AAJ2IW05_9LACT</name>